<dbReference type="RefSeq" id="WP_036379678.1">
    <property type="nucleotide sequence ID" value="NZ_JALU01000004.1"/>
</dbReference>
<dbReference type="Pfam" id="PF09338">
    <property type="entry name" value="Gly_reductase"/>
    <property type="match status" value="1"/>
</dbReference>
<evidence type="ECO:0000313" key="2">
    <source>
        <dbReference type="EMBL" id="EUC58024.1"/>
    </source>
</evidence>
<dbReference type="Proteomes" id="UP000022645">
    <property type="component" value="Unassembled WGS sequence"/>
</dbReference>
<sequence>MGLGPSIKMTTLHHYNCPITRRLINDTEVDFVGIIENGVSENFDAKVATAVSTGELGSELRLDGAIVAIDGWGNHHIDFINVIEQLGIHDIPSVGLSYIGLQGRLVATNPYVETIIDFNKEVSGYESCVVGQNNLTDMDAYKAIQILKSKVRKSFAFKKRQSELSGTDKIIGSLRRNYISISTAQFGDNTSITGEKLTIRTEIVAPLVAAEPRIRDCHISFLLPHDSKHIHINSNLDFMPIACKEEGVIGMGVTRQLEGVSVMLNGVEYGSGFQPANIGSSEGILDERVCFDQAGTSRSTDIILHFDFLFEEGEGRTSEGIQAAHEMADRVLNEIRQSMKSASISHSEDFIMTSRPSKMRLGLVKICSGLGNMYDTAVFPAQPAGILGAYTTREKDNKPVFMTPCEVLDGEIHSLI</sequence>
<gene>
    <name evidence="2" type="ORF">HMPREF0581_1320</name>
</gene>
<protein>
    <submittedName>
        <fullName evidence="2">Glycine/sarcosine/betaine reductase component, B subunit domain protein</fullName>
    </submittedName>
</protein>
<dbReference type="GO" id="GO:0050485">
    <property type="term" value="F:oxidoreductase activity, acting on X-H and Y-H to form an X-Y bond, with a disulfide as acceptor"/>
    <property type="evidence" value="ECO:0007669"/>
    <property type="project" value="InterPro"/>
</dbReference>
<evidence type="ECO:0000256" key="1">
    <source>
        <dbReference type="ARBA" id="ARBA00023002"/>
    </source>
</evidence>
<dbReference type="EMBL" id="JALU01000004">
    <property type="protein sequence ID" value="EUC58024.1"/>
    <property type="molecule type" value="Genomic_DNA"/>
</dbReference>
<dbReference type="AlphaFoldDB" id="X8J916"/>
<reference evidence="2 3" key="1">
    <citation type="submission" date="2014-01" db="EMBL/GenBank/DDBJ databases">
        <authorList>
            <person name="Durkin A.S."/>
            <person name="McCorrison J."/>
            <person name="Torralba M."/>
            <person name="Gillis M."/>
            <person name="Haft D.H."/>
            <person name="Methe B."/>
            <person name="Sutton G."/>
            <person name="Nelson K.E."/>
        </authorList>
    </citation>
    <scope>NUCLEOTIDE SEQUENCE [LARGE SCALE GENOMIC DNA]</scope>
    <source>
        <strain evidence="2 3">ATCC 33093</strain>
    </source>
</reference>
<organism evidence="2 3">
    <name type="scientific">Mogibacterium timidum ATCC 33093</name>
    <dbReference type="NCBI Taxonomy" id="1401079"/>
    <lineage>
        <taxon>Bacteria</taxon>
        <taxon>Bacillati</taxon>
        <taxon>Bacillota</taxon>
        <taxon>Clostridia</taxon>
        <taxon>Peptostreptococcales</taxon>
        <taxon>Anaerovoracaceae</taxon>
        <taxon>Mogibacterium</taxon>
    </lineage>
</organism>
<proteinExistence type="predicted"/>
<evidence type="ECO:0000313" key="3">
    <source>
        <dbReference type="Proteomes" id="UP000022645"/>
    </source>
</evidence>
<name>X8J916_9FIRM</name>
<keyword evidence="1" id="KW-0560">Oxidoreductase</keyword>
<dbReference type="InterPro" id="IPR015417">
    <property type="entry name" value="Gly_reductase_pB_sua/b"/>
</dbReference>
<accession>X8J916</accession>
<comment type="caution">
    <text evidence="2">The sequence shown here is derived from an EMBL/GenBank/DDBJ whole genome shotgun (WGS) entry which is preliminary data.</text>
</comment>